<accession>A0A9D1SB51</accession>
<feature type="transmembrane region" description="Helical" evidence="1">
    <location>
        <begin position="20"/>
        <end position="39"/>
    </location>
</feature>
<feature type="transmembrane region" description="Helical" evidence="1">
    <location>
        <begin position="70"/>
        <end position="87"/>
    </location>
</feature>
<reference evidence="3" key="2">
    <citation type="journal article" date="2021" name="PeerJ">
        <title>Extensive microbial diversity within the chicken gut microbiome revealed by metagenomics and culture.</title>
        <authorList>
            <person name="Gilroy R."/>
            <person name="Ravi A."/>
            <person name="Getino M."/>
            <person name="Pursley I."/>
            <person name="Horton D.L."/>
            <person name="Alikhan N.F."/>
            <person name="Baker D."/>
            <person name="Gharbi K."/>
            <person name="Hall N."/>
            <person name="Watson M."/>
            <person name="Adriaenssens E.M."/>
            <person name="Foster-Nyarko E."/>
            <person name="Jarju S."/>
            <person name="Secka A."/>
            <person name="Antonio M."/>
            <person name="Oren A."/>
            <person name="Chaudhuri R.R."/>
            <person name="La Ragione R."/>
            <person name="Hildebrand F."/>
            <person name="Pallen M.J."/>
        </authorList>
    </citation>
    <scope>NUCLEOTIDE SEQUENCE</scope>
    <source>
        <strain evidence="3">ChiW3-316</strain>
    </source>
</reference>
<comment type="caution">
    <text evidence="3">The sequence shown here is derived from an EMBL/GenBank/DDBJ whole genome shotgun (WGS) entry which is preliminary data.</text>
</comment>
<organism evidence="3 4">
    <name type="scientific">Candidatus Scatocola faecipullorum</name>
    <dbReference type="NCBI Taxonomy" id="2840917"/>
    <lineage>
        <taxon>Bacteria</taxon>
        <taxon>Pseudomonadati</taxon>
        <taxon>Pseudomonadota</taxon>
        <taxon>Alphaproteobacteria</taxon>
        <taxon>Rhodospirillales</taxon>
        <taxon>Rhodospirillaceae</taxon>
        <taxon>Rhodospirillaceae incertae sedis</taxon>
        <taxon>Candidatus Scatocola</taxon>
    </lineage>
</organism>
<dbReference type="Proteomes" id="UP000824107">
    <property type="component" value="Unassembled WGS sequence"/>
</dbReference>
<gene>
    <name evidence="3" type="ORF">IAD20_03400</name>
</gene>
<evidence type="ECO:0000313" key="3">
    <source>
        <dbReference type="EMBL" id="HIU53108.1"/>
    </source>
</evidence>
<dbReference type="AlphaFoldDB" id="A0A9D1SB51"/>
<keyword evidence="1" id="KW-1133">Transmembrane helix</keyword>
<dbReference type="SUPFAM" id="SSF55073">
    <property type="entry name" value="Nucleotide cyclase"/>
    <property type="match status" value="1"/>
</dbReference>
<dbReference type="InterPro" id="IPR000160">
    <property type="entry name" value="GGDEF_dom"/>
</dbReference>
<keyword evidence="1" id="KW-0812">Transmembrane</keyword>
<sequence>MRKFIHNLQQILPLVHNTHLPAFIFALALLGFYLCGNIAEQSMLTLHAAFFLLNVTSAGILIYFNRRKPVLYLLVICLSYLLINHFKKLYSLDYLSSPAYLNLCFFAPLNLGLFYFWPDRRLLSRHTVYWLLVIFAEYALAEYLTRRSDALVLNLSADTINLNSLSMGLFAAVCLASFVRMVLTGSIMDSALFWCNLNVFAGFYYSSSPTALTIFFCAAAATACSAVIKNIYYMTYTDPLTGLASRNAYLKQARSFPLKYSLGIVCIDNYDHLRQVFGRRGINALTRMITMRLQDTETENPIYRYSEDEFVIIFKNEDKKESFERLENIRRAVASAEFMLGKRQKGLKLTVSCCVSEKKRSDDNSIEVLIRSRKALQKAYQFTQNVTSKA</sequence>
<dbReference type="InterPro" id="IPR043128">
    <property type="entry name" value="Rev_trsase/Diguanyl_cyclase"/>
</dbReference>
<feature type="transmembrane region" description="Helical" evidence="1">
    <location>
        <begin position="165"/>
        <end position="183"/>
    </location>
</feature>
<feature type="domain" description="GGDEF" evidence="2">
    <location>
        <begin position="258"/>
        <end position="390"/>
    </location>
</feature>
<dbReference type="EMBL" id="DVNC01000023">
    <property type="protein sequence ID" value="HIU53108.1"/>
    <property type="molecule type" value="Genomic_DNA"/>
</dbReference>
<keyword evidence="1" id="KW-0472">Membrane</keyword>
<dbReference type="Gene3D" id="3.30.70.270">
    <property type="match status" value="1"/>
</dbReference>
<evidence type="ECO:0000313" key="4">
    <source>
        <dbReference type="Proteomes" id="UP000824107"/>
    </source>
</evidence>
<feature type="transmembrane region" description="Helical" evidence="1">
    <location>
        <begin position="45"/>
        <end position="63"/>
    </location>
</feature>
<dbReference type="PROSITE" id="PS50887">
    <property type="entry name" value="GGDEF"/>
    <property type="match status" value="1"/>
</dbReference>
<proteinExistence type="predicted"/>
<protein>
    <submittedName>
        <fullName evidence="3">Diguanylate cyclase</fullName>
    </submittedName>
</protein>
<dbReference type="Pfam" id="PF00990">
    <property type="entry name" value="GGDEF"/>
    <property type="match status" value="1"/>
</dbReference>
<dbReference type="SMART" id="SM00267">
    <property type="entry name" value="GGDEF"/>
    <property type="match status" value="1"/>
</dbReference>
<feature type="transmembrane region" description="Helical" evidence="1">
    <location>
        <begin position="212"/>
        <end position="232"/>
    </location>
</feature>
<evidence type="ECO:0000256" key="1">
    <source>
        <dbReference type="SAM" id="Phobius"/>
    </source>
</evidence>
<feature type="transmembrane region" description="Helical" evidence="1">
    <location>
        <begin position="99"/>
        <end position="116"/>
    </location>
</feature>
<evidence type="ECO:0000259" key="2">
    <source>
        <dbReference type="PROSITE" id="PS50887"/>
    </source>
</evidence>
<dbReference type="InterPro" id="IPR029787">
    <property type="entry name" value="Nucleotide_cyclase"/>
</dbReference>
<name>A0A9D1SB51_9PROT</name>
<dbReference type="NCBIfam" id="TIGR00254">
    <property type="entry name" value="GGDEF"/>
    <property type="match status" value="1"/>
</dbReference>
<reference evidence="3" key="1">
    <citation type="submission" date="2020-10" db="EMBL/GenBank/DDBJ databases">
        <authorList>
            <person name="Gilroy R."/>
        </authorList>
    </citation>
    <scope>NUCLEOTIDE SEQUENCE</scope>
    <source>
        <strain evidence="3">ChiW3-316</strain>
    </source>
</reference>